<feature type="coiled-coil region" evidence="1">
    <location>
        <begin position="91"/>
        <end position="125"/>
    </location>
</feature>
<comment type="caution">
    <text evidence="2">The sequence shown here is derived from an EMBL/GenBank/DDBJ whole genome shotgun (WGS) entry which is preliminary data.</text>
</comment>
<protein>
    <submittedName>
        <fullName evidence="2">Uncharacterized protein</fullName>
    </submittedName>
</protein>
<sequence>MTENSKIPKLELEKFVFSPPGPMGWNMAEYEKMLKNPDQLVLNETTVHSQLEALSSNALVELSLSGKLSTNKHRSKDEEVLDDEDIIEIKVEEEVEEIDYEHENEENLEEDIEEELEEEEVIEEEIEVPKIKVTIVVEDSNLKLPWISINIKSSPK</sequence>
<keyword evidence="3" id="KW-1185">Reference proteome</keyword>
<evidence type="ECO:0000313" key="3">
    <source>
        <dbReference type="Proteomes" id="UP000789833"/>
    </source>
</evidence>
<proteinExistence type="predicted"/>
<evidence type="ECO:0000256" key="1">
    <source>
        <dbReference type="SAM" id="Coils"/>
    </source>
</evidence>
<evidence type="ECO:0000313" key="2">
    <source>
        <dbReference type="EMBL" id="CAG9620284.1"/>
    </source>
</evidence>
<gene>
    <name evidence="2" type="ORF">BACCIP111883_01052</name>
</gene>
<dbReference type="EMBL" id="CAKJTJ010000004">
    <property type="protein sequence ID" value="CAG9620284.1"/>
    <property type="molecule type" value="Genomic_DNA"/>
</dbReference>
<accession>A0ABM8YK25</accession>
<reference evidence="2 3" key="1">
    <citation type="submission" date="2021-10" db="EMBL/GenBank/DDBJ databases">
        <authorList>
            <person name="Criscuolo A."/>
        </authorList>
    </citation>
    <scope>NUCLEOTIDE SEQUENCE [LARGE SCALE GENOMIC DNA]</scope>
    <source>
        <strain evidence="3">CIP 111883</strain>
    </source>
</reference>
<keyword evidence="1" id="KW-0175">Coiled coil</keyword>
<dbReference type="RefSeq" id="WP_230500219.1">
    <property type="nucleotide sequence ID" value="NZ_CAKJTJ010000004.1"/>
</dbReference>
<organism evidence="2 3">
    <name type="scientific">Sutcliffiella rhizosphaerae</name>
    <dbReference type="NCBI Taxonomy" id="2880967"/>
    <lineage>
        <taxon>Bacteria</taxon>
        <taxon>Bacillati</taxon>
        <taxon>Bacillota</taxon>
        <taxon>Bacilli</taxon>
        <taxon>Bacillales</taxon>
        <taxon>Bacillaceae</taxon>
        <taxon>Sutcliffiella</taxon>
    </lineage>
</organism>
<dbReference type="Proteomes" id="UP000789833">
    <property type="component" value="Unassembled WGS sequence"/>
</dbReference>
<name>A0ABM8YK25_9BACI</name>